<dbReference type="PANTHER" id="PTHR35204:SF1">
    <property type="entry name" value="ENTEROTOXIN"/>
    <property type="match status" value="1"/>
</dbReference>
<evidence type="ECO:0000313" key="3">
    <source>
        <dbReference type="EMBL" id="KAK9420887.1"/>
    </source>
</evidence>
<evidence type="ECO:0000256" key="1">
    <source>
        <dbReference type="SAM" id="MobiDB-lite"/>
    </source>
</evidence>
<evidence type="ECO:0000256" key="2">
    <source>
        <dbReference type="SAM" id="SignalP"/>
    </source>
</evidence>
<gene>
    <name evidence="3" type="ORF">SUNI508_00978</name>
</gene>
<organism evidence="3 4">
    <name type="scientific">Seiridium unicorne</name>
    <dbReference type="NCBI Taxonomy" id="138068"/>
    <lineage>
        <taxon>Eukaryota</taxon>
        <taxon>Fungi</taxon>
        <taxon>Dikarya</taxon>
        <taxon>Ascomycota</taxon>
        <taxon>Pezizomycotina</taxon>
        <taxon>Sordariomycetes</taxon>
        <taxon>Xylariomycetidae</taxon>
        <taxon>Amphisphaeriales</taxon>
        <taxon>Sporocadaceae</taxon>
        <taxon>Seiridium</taxon>
    </lineage>
</organism>
<evidence type="ECO:0000313" key="4">
    <source>
        <dbReference type="Proteomes" id="UP001408356"/>
    </source>
</evidence>
<dbReference type="PANTHER" id="PTHR35204">
    <property type="entry name" value="YALI0A21131P"/>
    <property type="match status" value="1"/>
</dbReference>
<keyword evidence="4" id="KW-1185">Reference proteome</keyword>
<feature type="chain" id="PRO_5046853520" evidence="2">
    <location>
        <begin position="21"/>
        <end position="680"/>
    </location>
</feature>
<name>A0ABR2V1V0_9PEZI</name>
<keyword evidence="2" id="KW-0732">Signal</keyword>
<proteinExistence type="predicted"/>
<protein>
    <submittedName>
        <fullName evidence="3">Uncharacterized protein</fullName>
    </submittedName>
</protein>
<feature type="compositionally biased region" description="Basic and acidic residues" evidence="1">
    <location>
        <begin position="234"/>
        <end position="250"/>
    </location>
</feature>
<sequence>MASLIAIVSWLALFATLSLSNGDLQAQIRIGLQPSRPTDQDSVNRICLNFSSPAPHLFHSTFSLLQQLPNTVFPNGHTVAPVFIPAYTLLYHARRDADPPASPEWVAFDSDMSYGIMGGHRNVWMWTYQTTQPVKALYFDGESGNLQGLGQFDAQMLLLYGNVTGPDGTDDLDREYARALGLCKWLSEAGLGGKGWGFEGVVRMNAGFEMIWCDFSSESIKLVSRINVTAPQLPKEDEKSDNNDMAKDQGDDGFGESITDRISTYPLPLILTRPERPTRTPDLPSMPPNWRDQLRREPFLRTRSWGWFDSATWHYGSSGTGFHVGETRAKVLSCGTFSLYSRRFANQSLNRAVEERKRLNLTDSGLWQGPAEDGNRTVALRELGRRRRFHHLEYVNREEAQLMRSGLESALKMILGNDECSGADWMLIVSEIVQRTSRLLKNFEVLLYSSPEDWRNQTEVREWMHGLRGQSHSFMVNYLQYPASQASSAWSTRSELFNKTYSLCRYRYTRLFEDGSLVAEEVELRWAVEETFGAICLVQLTIGFGIEQTWVETYGRSFSNDSIPRVALQTRSRLWGNQLSELIAWLGWESEYIACKEVCAVDERCFIPMWPITRPELSHEGMGSASLPSESRLSLRSTPPYRSGPGSSKTSRRPWIHTDETDLWEPKCVKDVCIEGLCWI</sequence>
<reference evidence="3 4" key="1">
    <citation type="journal article" date="2024" name="J. Plant Pathol.">
        <title>Sequence and assembly of the genome of Seiridium unicorne, isolate CBS 538.82, causal agent of cypress canker disease.</title>
        <authorList>
            <person name="Scali E."/>
            <person name="Rocca G.D."/>
            <person name="Danti R."/>
            <person name="Garbelotto M."/>
            <person name="Barberini S."/>
            <person name="Baroncelli R."/>
            <person name="Emiliani G."/>
        </authorList>
    </citation>
    <scope>NUCLEOTIDE SEQUENCE [LARGE SCALE GENOMIC DNA]</scope>
    <source>
        <strain evidence="3 4">BM-138-508</strain>
    </source>
</reference>
<dbReference type="EMBL" id="JARVKF010000223">
    <property type="protein sequence ID" value="KAK9420887.1"/>
    <property type="molecule type" value="Genomic_DNA"/>
</dbReference>
<dbReference type="InterPro" id="IPR038921">
    <property type="entry name" value="YOR389W-like"/>
</dbReference>
<feature type="region of interest" description="Disordered" evidence="1">
    <location>
        <begin position="233"/>
        <end position="259"/>
    </location>
</feature>
<comment type="caution">
    <text evidence="3">The sequence shown here is derived from an EMBL/GenBank/DDBJ whole genome shotgun (WGS) entry which is preliminary data.</text>
</comment>
<accession>A0ABR2V1V0</accession>
<feature type="compositionally biased region" description="Low complexity" evidence="1">
    <location>
        <begin position="624"/>
        <end position="640"/>
    </location>
</feature>
<feature type="signal peptide" evidence="2">
    <location>
        <begin position="1"/>
        <end position="20"/>
    </location>
</feature>
<dbReference type="Proteomes" id="UP001408356">
    <property type="component" value="Unassembled WGS sequence"/>
</dbReference>
<feature type="region of interest" description="Disordered" evidence="1">
    <location>
        <begin position="621"/>
        <end position="654"/>
    </location>
</feature>